<evidence type="ECO:0000256" key="1">
    <source>
        <dbReference type="SAM" id="MobiDB-lite"/>
    </source>
</evidence>
<feature type="compositionally biased region" description="Basic and acidic residues" evidence="1">
    <location>
        <begin position="337"/>
        <end position="347"/>
    </location>
</feature>
<dbReference type="EMBL" id="REGN01001826">
    <property type="protein sequence ID" value="RNA32243.1"/>
    <property type="molecule type" value="Genomic_DNA"/>
</dbReference>
<evidence type="ECO:0000313" key="3">
    <source>
        <dbReference type="Proteomes" id="UP000276133"/>
    </source>
</evidence>
<protein>
    <recommendedName>
        <fullName evidence="4">Peptidase A2 domain-containing protein</fullName>
    </recommendedName>
</protein>
<dbReference type="Proteomes" id="UP000276133">
    <property type="component" value="Unassembled WGS sequence"/>
</dbReference>
<reference evidence="2 3" key="1">
    <citation type="journal article" date="2018" name="Sci. Rep.">
        <title>Genomic signatures of local adaptation to the degree of environmental predictability in rotifers.</title>
        <authorList>
            <person name="Franch-Gras L."/>
            <person name="Hahn C."/>
            <person name="Garcia-Roger E.M."/>
            <person name="Carmona M.J."/>
            <person name="Serra M."/>
            <person name="Gomez A."/>
        </authorList>
    </citation>
    <scope>NUCLEOTIDE SEQUENCE [LARGE SCALE GENOMIC DNA]</scope>
    <source>
        <strain evidence="2">HYR1</strain>
    </source>
</reference>
<feature type="region of interest" description="Disordered" evidence="1">
    <location>
        <begin position="315"/>
        <end position="347"/>
    </location>
</feature>
<keyword evidence="3" id="KW-1185">Reference proteome</keyword>
<dbReference type="AlphaFoldDB" id="A0A3M7S8V1"/>
<feature type="non-terminal residue" evidence="2">
    <location>
        <position position="347"/>
    </location>
</feature>
<dbReference type="InterPro" id="IPR021109">
    <property type="entry name" value="Peptidase_aspartic_dom_sf"/>
</dbReference>
<evidence type="ECO:0000313" key="2">
    <source>
        <dbReference type="EMBL" id="RNA32243.1"/>
    </source>
</evidence>
<dbReference type="Gene3D" id="2.40.70.10">
    <property type="entry name" value="Acid Proteases"/>
    <property type="match status" value="1"/>
</dbReference>
<dbReference type="OrthoDB" id="10053420at2759"/>
<accession>A0A3M7S8V1</accession>
<feature type="region of interest" description="Disordered" evidence="1">
    <location>
        <begin position="103"/>
        <end position="134"/>
    </location>
</feature>
<feature type="compositionally biased region" description="Basic residues" evidence="1">
    <location>
        <begin position="106"/>
        <end position="116"/>
    </location>
</feature>
<name>A0A3M7S8V1_BRAPC</name>
<proteinExistence type="predicted"/>
<dbReference type="SUPFAM" id="SSF50630">
    <property type="entry name" value="Acid proteases"/>
    <property type="match status" value="1"/>
</dbReference>
<comment type="caution">
    <text evidence="2">The sequence shown here is derived from an EMBL/GenBank/DDBJ whole genome shotgun (WGS) entry which is preliminary data.</text>
</comment>
<organism evidence="2 3">
    <name type="scientific">Brachionus plicatilis</name>
    <name type="common">Marine rotifer</name>
    <name type="synonym">Brachionus muelleri</name>
    <dbReference type="NCBI Taxonomy" id="10195"/>
    <lineage>
        <taxon>Eukaryota</taxon>
        <taxon>Metazoa</taxon>
        <taxon>Spiralia</taxon>
        <taxon>Gnathifera</taxon>
        <taxon>Rotifera</taxon>
        <taxon>Eurotatoria</taxon>
        <taxon>Monogononta</taxon>
        <taxon>Pseudotrocha</taxon>
        <taxon>Ploima</taxon>
        <taxon>Brachionidae</taxon>
        <taxon>Brachionus</taxon>
    </lineage>
</organism>
<gene>
    <name evidence="2" type="ORF">BpHYR1_004813</name>
</gene>
<sequence length="347" mass="40524">MEETCIEQLEQRLLMRNLNATYEEIIKISSKLFERNPIYNDTLMEFVHRTQLQNETIFQFMFELENLAAKAYLQHYDRTNEIRSKNNPNNYNNSYDQFNQDAHYSNQHHQKPKPKPKNKDNFNNNKHPYLKTKNATSLKVSKNLQFAKQLHHPKSHSNQNLKLPTNNTTFLSTNEQQISNYSSTVAENLEGDCLINDILTHFQIDTGSDMTAISDIKYKDLLNEKEMIQVRNDITGADGNNLVILGRTWVKIQYGTYITQMNVYIIKDLVKECLIGLDFVNKFNGFRIPIVHLKSTLKKFTITTIHNYNKKLEQSQLNNNDEKPKTVQTIHSNSDTIESKEDPSKNE</sequence>
<evidence type="ECO:0008006" key="4">
    <source>
        <dbReference type="Google" id="ProtNLM"/>
    </source>
</evidence>
<feature type="compositionally biased region" description="Polar residues" evidence="1">
    <location>
        <begin position="326"/>
        <end position="336"/>
    </location>
</feature>